<dbReference type="Pfam" id="PF00072">
    <property type="entry name" value="Response_reg"/>
    <property type="match status" value="1"/>
</dbReference>
<dbReference type="Gene3D" id="3.40.50.2300">
    <property type="match status" value="1"/>
</dbReference>
<sequence length="121" mass="13503">MDKNLHRTTVLVVDDFPPMLTIVTKMLAEIGVHDVDCAGDVESALAHVRVRDYDVLILDYFLGDQTGDDLMFTLRHEGEDIPAIIMTGEAARAATHLRQEVDWLRKPFTATELKARIAAAL</sequence>
<keyword evidence="2" id="KW-0805">Transcription regulation</keyword>
<gene>
    <name evidence="6" type="ORF">ABEG18_06220</name>
</gene>
<evidence type="ECO:0000256" key="3">
    <source>
        <dbReference type="ARBA" id="ARBA00023163"/>
    </source>
</evidence>
<evidence type="ECO:0000256" key="1">
    <source>
        <dbReference type="ARBA" id="ARBA00022553"/>
    </source>
</evidence>
<evidence type="ECO:0000256" key="4">
    <source>
        <dbReference type="PROSITE-ProRule" id="PRU00169"/>
    </source>
</evidence>
<evidence type="ECO:0000259" key="5">
    <source>
        <dbReference type="PROSITE" id="PS50110"/>
    </source>
</evidence>
<dbReference type="AlphaFoldDB" id="A0AAU7JJD0"/>
<evidence type="ECO:0000313" key="6">
    <source>
        <dbReference type="EMBL" id="XBO40368.1"/>
    </source>
</evidence>
<dbReference type="EMBL" id="CP157484">
    <property type="protein sequence ID" value="XBO40368.1"/>
    <property type="molecule type" value="Genomic_DNA"/>
</dbReference>
<feature type="domain" description="Response regulatory" evidence="5">
    <location>
        <begin position="9"/>
        <end position="121"/>
    </location>
</feature>
<dbReference type="SUPFAM" id="SSF52172">
    <property type="entry name" value="CheY-like"/>
    <property type="match status" value="1"/>
</dbReference>
<keyword evidence="3" id="KW-0804">Transcription</keyword>
<dbReference type="InterPro" id="IPR011006">
    <property type="entry name" value="CheY-like_superfamily"/>
</dbReference>
<name>A0AAU7JJD0_9HYPH</name>
<dbReference type="GO" id="GO:0000160">
    <property type="term" value="P:phosphorelay signal transduction system"/>
    <property type="evidence" value="ECO:0007669"/>
    <property type="project" value="InterPro"/>
</dbReference>
<dbReference type="PANTHER" id="PTHR44591:SF3">
    <property type="entry name" value="RESPONSE REGULATORY DOMAIN-CONTAINING PROTEIN"/>
    <property type="match status" value="1"/>
</dbReference>
<feature type="modified residue" description="4-aspartylphosphate" evidence="4">
    <location>
        <position position="59"/>
    </location>
</feature>
<dbReference type="InterPro" id="IPR001789">
    <property type="entry name" value="Sig_transdc_resp-reg_receiver"/>
</dbReference>
<dbReference type="SMART" id="SM00448">
    <property type="entry name" value="REC"/>
    <property type="match status" value="1"/>
</dbReference>
<proteinExistence type="predicted"/>
<protein>
    <submittedName>
        <fullName evidence="6">Response regulator</fullName>
    </submittedName>
</protein>
<dbReference type="InterPro" id="IPR050595">
    <property type="entry name" value="Bact_response_regulator"/>
</dbReference>
<keyword evidence="1 4" id="KW-0597">Phosphoprotein</keyword>
<reference evidence="6" key="1">
    <citation type="submission" date="2024-05" db="EMBL/GenBank/DDBJ databases">
        <authorList>
            <person name="Kim S."/>
            <person name="Heo J."/>
            <person name="Choi H."/>
            <person name="Choi Y."/>
            <person name="Kwon S.-W."/>
            <person name="Kim Y."/>
        </authorList>
    </citation>
    <scope>NUCLEOTIDE SEQUENCE</scope>
    <source>
        <strain evidence="6">KACC 23698</strain>
    </source>
</reference>
<organism evidence="6">
    <name type="scientific">Alsobacter sp. KACC 23698</name>
    <dbReference type="NCBI Taxonomy" id="3149229"/>
    <lineage>
        <taxon>Bacteria</taxon>
        <taxon>Pseudomonadati</taxon>
        <taxon>Pseudomonadota</taxon>
        <taxon>Alphaproteobacteria</taxon>
        <taxon>Hyphomicrobiales</taxon>
        <taxon>Alsobacteraceae</taxon>
        <taxon>Alsobacter</taxon>
    </lineage>
</organism>
<accession>A0AAU7JJD0</accession>
<dbReference type="PROSITE" id="PS50110">
    <property type="entry name" value="RESPONSE_REGULATORY"/>
    <property type="match status" value="1"/>
</dbReference>
<evidence type="ECO:0000256" key="2">
    <source>
        <dbReference type="ARBA" id="ARBA00023015"/>
    </source>
</evidence>
<dbReference type="PANTHER" id="PTHR44591">
    <property type="entry name" value="STRESS RESPONSE REGULATOR PROTEIN 1"/>
    <property type="match status" value="1"/>
</dbReference>